<comment type="caution">
    <text evidence="1">The sequence shown here is derived from an EMBL/GenBank/DDBJ whole genome shotgun (WGS) entry which is preliminary data.</text>
</comment>
<dbReference type="EMBL" id="CM011691">
    <property type="protein sequence ID" value="TMS07735.1"/>
    <property type="molecule type" value="Genomic_DNA"/>
</dbReference>
<name>A0ACD3QKN0_LARCR</name>
<evidence type="ECO:0000313" key="2">
    <source>
        <dbReference type="Proteomes" id="UP000793456"/>
    </source>
</evidence>
<organism evidence="1 2">
    <name type="scientific">Larimichthys crocea</name>
    <name type="common">Large yellow croaker</name>
    <name type="synonym">Pseudosciaena crocea</name>
    <dbReference type="NCBI Taxonomy" id="215358"/>
    <lineage>
        <taxon>Eukaryota</taxon>
        <taxon>Metazoa</taxon>
        <taxon>Chordata</taxon>
        <taxon>Craniata</taxon>
        <taxon>Vertebrata</taxon>
        <taxon>Euteleostomi</taxon>
        <taxon>Actinopterygii</taxon>
        <taxon>Neopterygii</taxon>
        <taxon>Teleostei</taxon>
        <taxon>Neoteleostei</taxon>
        <taxon>Acanthomorphata</taxon>
        <taxon>Eupercaria</taxon>
        <taxon>Sciaenidae</taxon>
        <taxon>Larimichthys</taxon>
    </lineage>
</organism>
<sequence length="359" mass="39402">MMYFKLVRNIKARNGQSSSPVGNHVESDVCQCHLAITLRCCCHSWVTASPHNKQAALLQEAEKQKKRKKKKQQEETICGTLPRMEKDSPSKPSVAELAGRFRGHILPMPTSNDEFRRRPPCSLKLQNQKDDNEESDKTTVSAKPFKVKVKNSPIIEKLQANLALSPTALLPSPKSPEAKIPSAPLSPTTPCSPASPNLRPSHLSSEDEDPVSFSDPPEGTTLPSINKTRARLSFKRRPPTRQHRRSAGEESGAFGSAMSPCELYSPNENGDKDQAFNSPAEEAGNGLPASLKEAEEKDMDCEKTEDEVAADDKRRDPEEDQEAETLEEKPSPAKPIEGDITAGEGQAEAAMEEGENDRV</sequence>
<dbReference type="Proteomes" id="UP000793456">
    <property type="component" value="Chromosome XVIII"/>
</dbReference>
<keyword evidence="2" id="KW-1185">Reference proteome</keyword>
<gene>
    <name evidence="1" type="ORF">E3U43_011828</name>
</gene>
<proteinExistence type="predicted"/>
<protein>
    <submittedName>
        <fullName evidence="1">Uncharacterized protein</fullName>
    </submittedName>
</protein>
<reference evidence="1" key="1">
    <citation type="submission" date="2018-11" db="EMBL/GenBank/DDBJ databases">
        <title>The sequence and de novo assembly of Larimichthys crocea genome using PacBio and Hi-C technologies.</title>
        <authorList>
            <person name="Xu P."/>
            <person name="Chen B."/>
            <person name="Zhou Z."/>
            <person name="Ke Q."/>
            <person name="Wu Y."/>
            <person name="Bai H."/>
            <person name="Pu F."/>
        </authorList>
    </citation>
    <scope>NUCLEOTIDE SEQUENCE</scope>
    <source>
        <tissue evidence="1">Muscle</tissue>
    </source>
</reference>
<evidence type="ECO:0000313" key="1">
    <source>
        <dbReference type="EMBL" id="TMS07735.1"/>
    </source>
</evidence>
<accession>A0ACD3QKN0</accession>